<gene>
    <name evidence="1" type="ORF">J3Q64DRAFT_1824060</name>
</gene>
<dbReference type="EMBL" id="JBCLYO010000020">
    <property type="protein sequence ID" value="KAL0080228.1"/>
    <property type="molecule type" value="Genomic_DNA"/>
</dbReference>
<dbReference type="Proteomes" id="UP001448207">
    <property type="component" value="Unassembled WGS sequence"/>
</dbReference>
<reference evidence="1 2" key="1">
    <citation type="submission" date="2024-04" db="EMBL/GenBank/DDBJ databases">
        <title>Symmetric and asymmetric DNA N6-adenine methylation regulates different biological responses in Mucorales.</title>
        <authorList>
            <consortium name="Lawrence Berkeley National Laboratory"/>
            <person name="Lax C."/>
            <person name="Mondo S.J."/>
            <person name="Osorio-Concepcion M."/>
            <person name="Muszewska A."/>
            <person name="Corrochano-Luque M."/>
            <person name="Gutierrez G."/>
            <person name="Riley R."/>
            <person name="Lipzen A."/>
            <person name="Guo J."/>
            <person name="Hundley H."/>
            <person name="Amirebrahimi M."/>
            <person name="Ng V."/>
            <person name="Lorenzo-Gutierrez D."/>
            <person name="Binder U."/>
            <person name="Yang J."/>
            <person name="Song Y."/>
            <person name="Canovas D."/>
            <person name="Navarro E."/>
            <person name="Freitag M."/>
            <person name="Gabaldon T."/>
            <person name="Grigoriev I.V."/>
            <person name="Corrochano L.M."/>
            <person name="Nicolas F.E."/>
            <person name="Garre V."/>
        </authorList>
    </citation>
    <scope>NUCLEOTIDE SEQUENCE [LARGE SCALE GENOMIC DNA]</scope>
    <source>
        <strain evidence="1 2">L51</strain>
    </source>
</reference>
<proteinExistence type="predicted"/>
<accession>A0ABR3ARH9</accession>
<evidence type="ECO:0000313" key="2">
    <source>
        <dbReference type="Proteomes" id="UP001448207"/>
    </source>
</evidence>
<name>A0ABR3ARH9_PHYBL</name>
<sequence length="118" mass="12848">MLARVSVYGLATAKVTRRVLKGRSGCIVSTPSLLASVDILSLMEACLLCLFLSLLSSTLCSPFFFKFILREEAAANHHACCLKSRIQGFGESPTKLAKLEKSPILIWISLPTFTAKTV</sequence>
<keyword evidence="2" id="KW-1185">Reference proteome</keyword>
<comment type="caution">
    <text evidence="1">The sequence shown here is derived from an EMBL/GenBank/DDBJ whole genome shotgun (WGS) entry which is preliminary data.</text>
</comment>
<evidence type="ECO:0000313" key="1">
    <source>
        <dbReference type="EMBL" id="KAL0080228.1"/>
    </source>
</evidence>
<organism evidence="1 2">
    <name type="scientific">Phycomyces blakesleeanus</name>
    <dbReference type="NCBI Taxonomy" id="4837"/>
    <lineage>
        <taxon>Eukaryota</taxon>
        <taxon>Fungi</taxon>
        <taxon>Fungi incertae sedis</taxon>
        <taxon>Mucoromycota</taxon>
        <taxon>Mucoromycotina</taxon>
        <taxon>Mucoromycetes</taxon>
        <taxon>Mucorales</taxon>
        <taxon>Phycomycetaceae</taxon>
        <taxon>Phycomyces</taxon>
    </lineage>
</organism>
<protein>
    <submittedName>
        <fullName evidence="1">Uncharacterized protein</fullName>
    </submittedName>
</protein>